<evidence type="ECO:0000313" key="3">
    <source>
        <dbReference type="Proteomes" id="UP001313282"/>
    </source>
</evidence>
<sequence>MDPQQKQKNPPSNRFQQSRAIHYDTLPPGTASNRWPLGRFRDDSGTKPEENKANCEPQLRDPAVLRAAYDLHIQRTKAQHEESFSSASSGIGDSPEEELLPKGSHMPRLIPHHSWSSIKAENGSDEEFEDSIAFGDTFIDDDDNDSECSCCICMGCNHDGLPDVCRQRPVNIRINPRRWFNRLFAKMLMMNVLLL</sequence>
<feature type="compositionally biased region" description="Basic and acidic residues" evidence="1">
    <location>
        <begin position="39"/>
        <end position="53"/>
    </location>
</feature>
<evidence type="ECO:0000313" key="2">
    <source>
        <dbReference type="EMBL" id="KAK6347957.1"/>
    </source>
</evidence>
<reference evidence="2 3" key="1">
    <citation type="submission" date="2019-10" db="EMBL/GenBank/DDBJ databases">
        <authorList>
            <person name="Palmer J.M."/>
        </authorList>
    </citation>
    <scope>NUCLEOTIDE SEQUENCE [LARGE SCALE GENOMIC DNA]</scope>
    <source>
        <strain evidence="2 3">TWF718</strain>
    </source>
</reference>
<dbReference type="AlphaFoldDB" id="A0AAN8MVF9"/>
<feature type="region of interest" description="Disordered" evidence="1">
    <location>
        <begin position="1"/>
        <end position="59"/>
    </location>
</feature>
<feature type="compositionally biased region" description="Polar residues" evidence="1">
    <location>
        <begin position="1"/>
        <end position="19"/>
    </location>
</feature>
<proteinExistence type="predicted"/>
<organism evidence="2 3">
    <name type="scientific">Orbilia javanica</name>
    <dbReference type="NCBI Taxonomy" id="47235"/>
    <lineage>
        <taxon>Eukaryota</taxon>
        <taxon>Fungi</taxon>
        <taxon>Dikarya</taxon>
        <taxon>Ascomycota</taxon>
        <taxon>Pezizomycotina</taxon>
        <taxon>Orbiliomycetes</taxon>
        <taxon>Orbiliales</taxon>
        <taxon>Orbiliaceae</taxon>
        <taxon>Orbilia</taxon>
    </lineage>
</organism>
<keyword evidence="3" id="KW-1185">Reference proteome</keyword>
<protein>
    <submittedName>
        <fullName evidence="2">Uncharacterized protein</fullName>
    </submittedName>
</protein>
<comment type="caution">
    <text evidence="2">The sequence shown here is derived from an EMBL/GenBank/DDBJ whole genome shotgun (WGS) entry which is preliminary data.</text>
</comment>
<dbReference type="Proteomes" id="UP001313282">
    <property type="component" value="Unassembled WGS sequence"/>
</dbReference>
<feature type="region of interest" description="Disordered" evidence="1">
    <location>
        <begin position="76"/>
        <end position="106"/>
    </location>
</feature>
<dbReference type="EMBL" id="JAVHNR010000003">
    <property type="protein sequence ID" value="KAK6347957.1"/>
    <property type="molecule type" value="Genomic_DNA"/>
</dbReference>
<feature type="compositionally biased region" description="Low complexity" evidence="1">
    <location>
        <begin position="84"/>
        <end position="93"/>
    </location>
</feature>
<accession>A0AAN8MVF9</accession>
<evidence type="ECO:0000256" key="1">
    <source>
        <dbReference type="SAM" id="MobiDB-lite"/>
    </source>
</evidence>
<gene>
    <name evidence="2" type="ORF">TWF718_005777</name>
</gene>
<name>A0AAN8MVF9_9PEZI</name>